<dbReference type="PROSITE" id="PS50072">
    <property type="entry name" value="CSA_PPIASE_2"/>
    <property type="match status" value="1"/>
</dbReference>
<keyword evidence="2" id="KW-0472">Membrane</keyword>
<reference evidence="4 5" key="1">
    <citation type="submission" date="2019-01" db="EMBL/GenBank/DDBJ databases">
        <authorList>
            <person name="Ferrante I. M."/>
        </authorList>
    </citation>
    <scope>NUCLEOTIDE SEQUENCE [LARGE SCALE GENOMIC DNA]</scope>
    <source>
        <strain evidence="4 5">B856</strain>
    </source>
</reference>
<evidence type="ECO:0000313" key="5">
    <source>
        <dbReference type="Proteomes" id="UP000291116"/>
    </source>
</evidence>
<dbReference type="Gene3D" id="2.40.100.10">
    <property type="entry name" value="Cyclophilin-like"/>
    <property type="match status" value="1"/>
</dbReference>
<evidence type="ECO:0000313" key="4">
    <source>
        <dbReference type="EMBL" id="VEU44941.1"/>
    </source>
</evidence>
<keyword evidence="2" id="KW-0812">Transmembrane</keyword>
<gene>
    <name evidence="4" type="ORF">PSNMU_V1.4_AUG-EV-PASAV3_0120820</name>
</gene>
<dbReference type="OrthoDB" id="200120at2759"/>
<feature type="domain" description="PPIase cyclophilin-type" evidence="3">
    <location>
        <begin position="164"/>
        <end position="323"/>
    </location>
</feature>
<dbReference type="SUPFAM" id="SSF50891">
    <property type="entry name" value="Cyclophilin-like"/>
    <property type="match status" value="1"/>
</dbReference>
<dbReference type="EMBL" id="CAACVS010000677">
    <property type="protein sequence ID" value="VEU44941.1"/>
    <property type="molecule type" value="Genomic_DNA"/>
</dbReference>
<evidence type="ECO:0000256" key="1">
    <source>
        <dbReference type="SAM" id="MobiDB-lite"/>
    </source>
</evidence>
<proteinExistence type="predicted"/>
<dbReference type="InterPro" id="IPR029000">
    <property type="entry name" value="Cyclophilin-like_dom_sf"/>
</dbReference>
<name>A0A448ZSB1_9STRA</name>
<dbReference type="Pfam" id="PF00160">
    <property type="entry name" value="Pro_isomerase"/>
    <property type="match status" value="1"/>
</dbReference>
<protein>
    <recommendedName>
        <fullName evidence="3">PPIase cyclophilin-type domain-containing protein</fullName>
    </recommendedName>
</protein>
<dbReference type="InterPro" id="IPR002130">
    <property type="entry name" value="Cyclophilin-type_PPIase_dom"/>
</dbReference>
<keyword evidence="5" id="KW-1185">Reference proteome</keyword>
<evidence type="ECO:0000259" key="3">
    <source>
        <dbReference type="PROSITE" id="PS50072"/>
    </source>
</evidence>
<dbReference type="Proteomes" id="UP000291116">
    <property type="component" value="Unassembled WGS sequence"/>
</dbReference>
<feature type="region of interest" description="Disordered" evidence="1">
    <location>
        <begin position="63"/>
        <end position="109"/>
    </location>
</feature>
<sequence>MTTAGVFGGNQNRHKKSSLAMAVLAGLLLVTLAFVVWQMLFIEGMVLRSPELVATGLQHARKDDPNRVSLDAPGDKARQASDPAKRDTESKLRAERANKPKRPSMTSAIFDENQWKDRSKLIADVAGVVPNSCGYSIGLKNLTQEELHPVAGKRHMITPPKGGKLSLVCCETTKGNLAMVAHHRWAPLGAKLFLEMVTSGYFDSTVPMMRCLKGFLCQFGLNSDPEVSKKFGGSIQDDPNWLPEGPNFRENKDGVMRFAKGYLAYAGGGKNTRGNQLIMSLEANGPLAGGSPWEVPWGELVGKESFVTLSKLYTGYGEDGPSQGKLHNRGMDEDMRKEFPKIDYINSCVLVDEMETS</sequence>
<feature type="transmembrane region" description="Helical" evidence="2">
    <location>
        <begin position="19"/>
        <end position="40"/>
    </location>
</feature>
<feature type="compositionally biased region" description="Basic and acidic residues" evidence="1">
    <location>
        <begin position="73"/>
        <end position="98"/>
    </location>
</feature>
<organism evidence="4 5">
    <name type="scientific">Pseudo-nitzschia multistriata</name>
    <dbReference type="NCBI Taxonomy" id="183589"/>
    <lineage>
        <taxon>Eukaryota</taxon>
        <taxon>Sar</taxon>
        <taxon>Stramenopiles</taxon>
        <taxon>Ochrophyta</taxon>
        <taxon>Bacillariophyta</taxon>
        <taxon>Bacillariophyceae</taxon>
        <taxon>Bacillariophycidae</taxon>
        <taxon>Bacillariales</taxon>
        <taxon>Bacillariaceae</taxon>
        <taxon>Pseudo-nitzschia</taxon>
    </lineage>
</organism>
<keyword evidence="2" id="KW-1133">Transmembrane helix</keyword>
<accession>A0A448ZSB1</accession>
<dbReference type="GO" id="GO:0003755">
    <property type="term" value="F:peptidyl-prolyl cis-trans isomerase activity"/>
    <property type="evidence" value="ECO:0007669"/>
    <property type="project" value="InterPro"/>
</dbReference>
<dbReference type="AlphaFoldDB" id="A0A448ZSB1"/>
<evidence type="ECO:0000256" key="2">
    <source>
        <dbReference type="SAM" id="Phobius"/>
    </source>
</evidence>